<keyword evidence="3" id="KW-0106">Calcium</keyword>
<feature type="region of interest" description="Disordered" evidence="4">
    <location>
        <begin position="1336"/>
        <end position="1363"/>
    </location>
</feature>
<evidence type="ECO:0000256" key="3">
    <source>
        <dbReference type="ARBA" id="ARBA00022837"/>
    </source>
</evidence>
<dbReference type="Gene3D" id="1.10.238.10">
    <property type="entry name" value="EF-hand"/>
    <property type="match status" value="6"/>
</dbReference>
<evidence type="ECO:0000313" key="7">
    <source>
        <dbReference type="RefSeq" id="XP_027480298.2"/>
    </source>
</evidence>
<organism evidence="6 7">
    <name type="scientific">Zalophus californianus</name>
    <name type="common">California sealion</name>
    <dbReference type="NCBI Taxonomy" id="9704"/>
    <lineage>
        <taxon>Eukaryota</taxon>
        <taxon>Metazoa</taxon>
        <taxon>Chordata</taxon>
        <taxon>Craniata</taxon>
        <taxon>Vertebrata</taxon>
        <taxon>Euteleostomi</taxon>
        <taxon>Mammalia</taxon>
        <taxon>Eutheria</taxon>
        <taxon>Laurasiatheria</taxon>
        <taxon>Carnivora</taxon>
        <taxon>Caniformia</taxon>
        <taxon>Pinnipedia</taxon>
        <taxon>Otariidae</taxon>
        <taxon>Zalophus</taxon>
    </lineage>
</organism>
<dbReference type="RefSeq" id="XP_027480298.2">
    <property type="nucleotide sequence ID" value="XM_027624497.2"/>
</dbReference>
<accession>A0A6J2FJV3</accession>
<dbReference type="PROSITE" id="PS50222">
    <property type="entry name" value="EF_HAND_2"/>
    <property type="match status" value="1"/>
</dbReference>
<dbReference type="GeneID" id="113938977"/>
<dbReference type="InterPro" id="IPR002048">
    <property type="entry name" value="EF_hand_dom"/>
</dbReference>
<evidence type="ECO:0000259" key="5">
    <source>
        <dbReference type="PROSITE" id="PS50222"/>
    </source>
</evidence>
<dbReference type="GO" id="GO:0005509">
    <property type="term" value="F:calcium ion binding"/>
    <property type="evidence" value="ECO:0007669"/>
    <property type="project" value="InterPro"/>
</dbReference>
<evidence type="ECO:0000256" key="4">
    <source>
        <dbReference type="SAM" id="MobiDB-lite"/>
    </source>
</evidence>
<feature type="domain" description="EF-hand" evidence="5">
    <location>
        <begin position="1008"/>
        <end position="1043"/>
    </location>
</feature>
<sequence length="1363" mass="154783">MKIKLPDEKLKDLSQNLPTDASGMADLHKLLKEIKKFTGGKVEAKDIHKTLGNMGLELTDRELWGLLKTLPVTADGKVEKNTLLDYIKAFPGGRCRTSKIESILENLGYELEDEELEDLCNHLPTDDEKVKLNTLMKNVEPFRGIKIHFDEVGDVLKNIGIELTPKELWKLQKTLPITSDGKVYCSRLLDGLKTFQGGKILENKIENILENLNYDLKRKEIQDLRNHLKTDNNGKISLSSFMGTANLFSGGKINASDTQLYLENVGIELTRKESLDLLNILPLDDNRKVYKNRLMDGVKTYRGGKVNISKLDDVLENMGFSLEEEEIEELYTHLPIDEERRVKMVKLLDEVHELLGEEVTSEDLENTLKNTGLRLRLKENTMLMKSLPLDAAGKLYEHRLLGDIRSLKGVELNVNKLGPFMKNMGFNLEKEEYLDLLSNLPADDEGNIEVNVVMDEGNLFTGEKIDMSNLETFLGNMGITLTEDKGMELQNKLPVDDKGKMYVNRLMKELRSLEGVKVSPNKVNTFLKNMGIDLKEKEIQELKDCLPVDANGKIDLNVLVDEVKNITGEKIPIEDLKNVLKDMGVKITNKEHKKLLKTLPVSADRKVFEKALLEGVKSFKGGRVSVSDLKNVLWNTGFRLEEKEIQDLQSHLPVIEDEKIDLDTLMEAASAFTGEKVEANDLKNVLRNMGIETTEKEQLMLLKTLPISRDGMVYKKRLLNSVKPLKGKKVSVKNLNTLVKNMGIQLEKEDFQDLLNHLPIDENKMVDLNVVMDDAKAFTGEKVNVNNLSNVMRKMGLVLTDEEKQQLLKTLPIHADGKVYNNRLLKGVKALNGPRVKLRKVKSVMENMGIKLKDEELEELMTQLSTDDDRTVGLNDLMDTVSCIKGNGKVRVDSIMEDLKKFKSKGMVPLHKLMKTGHDTKDRVIGPMAVSDIKSKFKLNPLTKVPSSHGKRDKDLPGSLPCQNKEKKLNASQMQAFRDAYNFFNKDKTGCIDLHGMTCTLAKLGMNLTKHDVYNELRCADIDRDGKVNFSDFIKVLTDKNRFLKAVVPEKEKCLDSAGNPGILLFEILSKLVETSALPRKAIMEIVSYFRRKFQDTTSGRSWSPYTMGYGKRRFKPDICTPPSSSTAAFANAARITIMKEKDLLTFLEELKRCSPPSGSPYSKIPVFPLFPNMDGVVMGKPFKDIQKLEMLRRREPLDFFENYFFHKRDWKTQAANVKPIDPVSGYPSDILAIDQILKKKQNWTVTDATAIKQHVKRATDAYNLGIALEHRKDMLNLWQKIRGDLIGVDTKNESFYDTFSTYTWSWNVCQELLSPKDLRLCDAHMNRNTFHNSVFSSSSDISECDTETGRKRKRKAFKGFRQ</sequence>
<gene>
    <name evidence="7" type="primary">EFCAB3</name>
</gene>
<keyword evidence="6" id="KW-1185">Reference proteome</keyword>
<dbReference type="PROSITE" id="PS00018">
    <property type="entry name" value="EF_HAND_1"/>
    <property type="match status" value="1"/>
</dbReference>
<reference evidence="7" key="1">
    <citation type="submission" date="2025-08" db="UniProtKB">
        <authorList>
            <consortium name="RefSeq"/>
        </authorList>
    </citation>
    <scope>IDENTIFICATION</scope>
    <source>
        <tissue evidence="7">Blood</tissue>
    </source>
</reference>
<dbReference type="SUPFAM" id="SSF47473">
    <property type="entry name" value="EF-hand"/>
    <property type="match status" value="7"/>
</dbReference>
<dbReference type="OrthoDB" id="26525at2759"/>
<dbReference type="PANTHER" id="PTHR22656:SF1">
    <property type="entry name" value="EF-HAND CALCIUM-BINDING DOMAIN-CONTAINING PROTEIN 13"/>
    <property type="match status" value="1"/>
</dbReference>
<evidence type="ECO:0000313" key="6">
    <source>
        <dbReference type="Proteomes" id="UP000515165"/>
    </source>
</evidence>
<dbReference type="InterPro" id="IPR011992">
    <property type="entry name" value="EF-hand-dom_pair"/>
</dbReference>
<evidence type="ECO:0000256" key="2">
    <source>
        <dbReference type="ARBA" id="ARBA00022737"/>
    </source>
</evidence>
<keyword evidence="1" id="KW-0479">Metal-binding</keyword>
<proteinExistence type="predicted"/>
<name>A0A6J2FJV3_ZALCA</name>
<keyword evidence="2" id="KW-0677">Repeat</keyword>
<dbReference type="KEGG" id="zca:113938977"/>
<dbReference type="PANTHER" id="PTHR22656">
    <property type="entry name" value="EF-HAND CALCIUM-BINDING DOMAIN-CONTAINING PROTEIN 13"/>
    <property type="match status" value="1"/>
</dbReference>
<protein>
    <submittedName>
        <fullName evidence="7">EF-hand calcium-binding domain-containing protein 3 isoform X1</fullName>
    </submittedName>
</protein>
<feature type="compositionally biased region" description="Basic residues" evidence="4">
    <location>
        <begin position="1351"/>
        <end position="1363"/>
    </location>
</feature>
<dbReference type="Pfam" id="PF13833">
    <property type="entry name" value="EF-hand_8"/>
    <property type="match status" value="1"/>
</dbReference>
<dbReference type="CTD" id="146779"/>
<dbReference type="Proteomes" id="UP000515165">
    <property type="component" value="Chromosome 16"/>
</dbReference>
<evidence type="ECO:0000256" key="1">
    <source>
        <dbReference type="ARBA" id="ARBA00022723"/>
    </source>
</evidence>
<dbReference type="InterPro" id="IPR018247">
    <property type="entry name" value="EF_Hand_1_Ca_BS"/>
</dbReference>